<dbReference type="Proteomes" id="UP000095495">
    <property type="component" value="Unassembled WGS sequence"/>
</dbReference>
<sequence length="482" mass="53902">MRKKGMGKAAAVIAAAMLFSLFSEAGMAAPQMVQAATYQKTIKNKSVKKPEVLVGADKVKVFSIKVKEIGKQIQEAETTEPSDDTKNQDGESAQQEEKTTEITEKTETTDITTETTEENGGGDSVENIEEAQPEQPEIVSITYRYKVTVNVKNKAKNDIRKLLLTGKAGGKTITFTAKNLKVGKTMTLSKNFELTSKTERDTPEFECQKLQVYAGSMVSTYRYASDKLSSDYATPDKKAPEIRGFVGKNSYNGSIPYQTIYSDQEKTYDYFKYVYAQDNRDAKITLKVDTSKVNFKKKGTYTITYTAEDKAGNVSKKTAKIAVRVNDSLDQMADTVLGRIIKKDWSDRKKATAIYNYTRGHIAYTGNSNKSSWEKEASNGLRYGRGDCFTYYCVSRALLTRAGIPNIEVTRVQGYGHHWWNMAYVNGGFYHFDTCPRKAGGRFCLVTDAQLKNYSATVGKRSHIWAYSQKPKSPEKVLSSIF</sequence>
<dbReference type="GO" id="GO:0006508">
    <property type="term" value="P:proteolysis"/>
    <property type="evidence" value="ECO:0007669"/>
    <property type="project" value="UniProtKB-KW"/>
</dbReference>
<feature type="domain" description="Pesticidal crystal protein Cry22Aa Ig-like" evidence="4">
    <location>
        <begin position="267"/>
        <end position="323"/>
    </location>
</feature>
<evidence type="ECO:0000313" key="6">
    <source>
        <dbReference type="Proteomes" id="UP000095495"/>
    </source>
</evidence>
<accession>A0A173U1G8</accession>
<protein>
    <submittedName>
        <fullName evidence="5">Uncharacterized protein involved in cytokinesis, contains TGc (Transglutaminase/protease-like) domain</fullName>
    </submittedName>
</protein>
<feature type="signal peptide" evidence="2">
    <location>
        <begin position="1"/>
        <end position="25"/>
    </location>
</feature>
<evidence type="ECO:0000259" key="4">
    <source>
        <dbReference type="Pfam" id="PF16403"/>
    </source>
</evidence>
<dbReference type="Pfam" id="PF01841">
    <property type="entry name" value="Transglut_core"/>
    <property type="match status" value="1"/>
</dbReference>
<dbReference type="InterPro" id="IPR013783">
    <property type="entry name" value="Ig-like_fold"/>
</dbReference>
<dbReference type="RefSeq" id="WP_055263438.1">
    <property type="nucleotide sequence ID" value="NZ_CYXV01000012.1"/>
</dbReference>
<dbReference type="Pfam" id="PF16403">
    <property type="entry name" value="Bact_surface_Ig-like"/>
    <property type="match status" value="1"/>
</dbReference>
<feature type="compositionally biased region" description="Basic and acidic residues" evidence="1">
    <location>
        <begin position="83"/>
        <end position="108"/>
    </location>
</feature>
<keyword evidence="2" id="KW-0732">Signal</keyword>
<reference evidence="5 6" key="1">
    <citation type="submission" date="2015-09" db="EMBL/GenBank/DDBJ databases">
        <authorList>
            <consortium name="Pathogen Informatics"/>
        </authorList>
    </citation>
    <scope>NUCLEOTIDE SEQUENCE [LARGE SCALE GENOMIC DNA]</scope>
    <source>
        <strain evidence="5 6">2789STDY5608863</strain>
    </source>
</reference>
<evidence type="ECO:0000256" key="2">
    <source>
        <dbReference type="SAM" id="SignalP"/>
    </source>
</evidence>
<feature type="domain" description="Transglutaminase-like" evidence="3">
    <location>
        <begin position="339"/>
        <end position="433"/>
    </location>
</feature>
<keyword evidence="5" id="KW-0378">Hydrolase</keyword>
<feature type="chain" id="PRO_5039361415" evidence="2">
    <location>
        <begin position="26"/>
        <end position="482"/>
    </location>
</feature>
<feature type="region of interest" description="Disordered" evidence="1">
    <location>
        <begin position="73"/>
        <end position="133"/>
    </location>
</feature>
<dbReference type="Gene3D" id="2.60.40.10">
    <property type="entry name" value="Immunoglobulins"/>
    <property type="match status" value="1"/>
</dbReference>
<name>A0A173U1G8_9FIRM</name>
<dbReference type="GO" id="GO:0008233">
    <property type="term" value="F:peptidase activity"/>
    <property type="evidence" value="ECO:0007669"/>
    <property type="project" value="UniProtKB-KW"/>
</dbReference>
<dbReference type="EMBL" id="CYXV01000012">
    <property type="protein sequence ID" value="CUN08340.1"/>
    <property type="molecule type" value="Genomic_DNA"/>
</dbReference>
<dbReference type="InterPro" id="IPR002931">
    <property type="entry name" value="Transglutaminase-like"/>
</dbReference>
<keyword evidence="5" id="KW-0645">Protease</keyword>
<dbReference type="InterPro" id="IPR038765">
    <property type="entry name" value="Papain-like_cys_pep_sf"/>
</dbReference>
<evidence type="ECO:0000313" key="5">
    <source>
        <dbReference type="EMBL" id="CUN08340.1"/>
    </source>
</evidence>
<evidence type="ECO:0000259" key="3">
    <source>
        <dbReference type="Pfam" id="PF01841"/>
    </source>
</evidence>
<organism evidence="5 6">
    <name type="scientific">Roseburia faecis</name>
    <dbReference type="NCBI Taxonomy" id="301302"/>
    <lineage>
        <taxon>Bacteria</taxon>
        <taxon>Bacillati</taxon>
        <taxon>Bacillota</taxon>
        <taxon>Clostridia</taxon>
        <taxon>Lachnospirales</taxon>
        <taxon>Lachnospiraceae</taxon>
        <taxon>Roseburia</taxon>
    </lineage>
</organism>
<gene>
    <name evidence="5" type="ORF">ERS852420_02583</name>
</gene>
<dbReference type="InterPro" id="IPR032179">
    <property type="entry name" value="Cry22Aa_Ig-like"/>
</dbReference>
<proteinExistence type="predicted"/>
<dbReference type="SUPFAM" id="SSF54001">
    <property type="entry name" value="Cysteine proteinases"/>
    <property type="match status" value="1"/>
</dbReference>
<evidence type="ECO:0000256" key="1">
    <source>
        <dbReference type="SAM" id="MobiDB-lite"/>
    </source>
</evidence>
<dbReference type="AlphaFoldDB" id="A0A173U1G8"/>